<feature type="domain" description="Sulfatase-modifying factor enzyme-like" evidence="4">
    <location>
        <begin position="193"/>
        <end position="322"/>
    </location>
</feature>
<evidence type="ECO:0000313" key="7">
    <source>
        <dbReference type="Proteomes" id="UP001165287"/>
    </source>
</evidence>
<dbReference type="InterPro" id="IPR042095">
    <property type="entry name" value="SUMF_sf"/>
</dbReference>
<feature type="domain" description="Sulfatase-modifying factor enzyme-like" evidence="4">
    <location>
        <begin position="344"/>
        <end position="424"/>
    </location>
</feature>
<proteinExistence type="predicted"/>
<dbReference type="Gene3D" id="3.90.1580.10">
    <property type="entry name" value="paralog of FGE (formylglycine-generating enzyme)"/>
    <property type="match status" value="1"/>
</dbReference>
<dbReference type="Pfam" id="PF12867">
    <property type="entry name" value="DinB_2"/>
    <property type="match status" value="1"/>
</dbReference>
<keyword evidence="1" id="KW-0560">Oxidoreductase</keyword>
<dbReference type="PANTHER" id="PTHR23150:SF36">
    <property type="entry name" value="HERCYNINE OXYGENASE"/>
    <property type="match status" value="1"/>
</dbReference>
<evidence type="ECO:0000313" key="6">
    <source>
        <dbReference type="EMBL" id="MBZ5751060.1"/>
    </source>
</evidence>
<evidence type="ECO:0000259" key="5">
    <source>
        <dbReference type="Pfam" id="PF12867"/>
    </source>
</evidence>
<keyword evidence="2" id="KW-0408">Iron</keyword>
<keyword evidence="7" id="KW-1185">Reference proteome</keyword>
<dbReference type="RefSeq" id="WP_224139337.1">
    <property type="nucleotide sequence ID" value="NZ_JAIQUM010000025.1"/>
</dbReference>
<dbReference type="NCBIfam" id="TIGR03440">
    <property type="entry name" value="egtB_TIGR03440"/>
    <property type="match status" value="1"/>
</dbReference>
<protein>
    <submittedName>
        <fullName evidence="6">Ergothioneine biosynthesis protein EgtB</fullName>
    </submittedName>
</protein>
<evidence type="ECO:0000256" key="3">
    <source>
        <dbReference type="ARBA" id="ARBA00037882"/>
    </source>
</evidence>
<dbReference type="EMBL" id="JAIQUM010000025">
    <property type="protein sequence ID" value="MBZ5751060.1"/>
    <property type="molecule type" value="Genomic_DNA"/>
</dbReference>
<evidence type="ECO:0000256" key="2">
    <source>
        <dbReference type="ARBA" id="ARBA00023004"/>
    </source>
</evidence>
<dbReference type="InterPro" id="IPR051043">
    <property type="entry name" value="Sulfatase_Mod_Factor_Kinase"/>
</dbReference>
<comment type="pathway">
    <text evidence="3">Amino-acid biosynthesis; ergothioneine biosynthesis.</text>
</comment>
<name>A0ABS7USX7_9BACI</name>
<dbReference type="SUPFAM" id="SSF56436">
    <property type="entry name" value="C-type lectin-like"/>
    <property type="match status" value="1"/>
</dbReference>
<dbReference type="InterPro" id="IPR024775">
    <property type="entry name" value="DinB-like"/>
</dbReference>
<dbReference type="InterPro" id="IPR005532">
    <property type="entry name" value="SUMF_dom"/>
</dbReference>
<sequence>MNKQMIIETHKHSKAIEFRFTSIRKFTEHIVEPLEIEDFTIQAIPDVSPAKWHLAHTTWFFETFVLVPNNPSYRVFHPRFDYLFNSYYETIGNPFPRPHRGRLTRPSKQEVMDYRHYVEEHILNLLKESDEELRSKIGPIIEIGLNHEQQHQELLFTDIKYNFYVNPLRPVYRKKTQSSTSVNQPLNWEVFKEGLIKIGHNGKGFSFDNESPRHKVWLESYEIASRPVTNGEFIEFIEDGGYEKVAYWLSDGWMAVKAEGWKAPLYWEKIDGAWYNFTLSGMREVDKNELVAHVSYYEADAYARWAGKRLPREAEWENAFSNQEIKGNFAESGFYHPYVGQEVENNGLQKGFGDVWEWTMSPYIPYPGNKPLDGALGEYNAKFMCNQMILRGGSCVTPLSHIRLTYRNFFQPEKRWQFSGIRLAGDII</sequence>
<dbReference type="InterPro" id="IPR017806">
    <property type="entry name" value="EgtB"/>
</dbReference>
<dbReference type="Pfam" id="PF03781">
    <property type="entry name" value="FGE-sulfatase"/>
    <property type="match status" value="2"/>
</dbReference>
<evidence type="ECO:0000256" key="1">
    <source>
        <dbReference type="ARBA" id="ARBA00023002"/>
    </source>
</evidence>
<dbReference type="PANTHER" id="PTHR23150">
    <property type="entry name" value="SULFATASE MODIFYING FACTOR 1, 2"/>
    <property type="match status" value="1"/>
</dbReference>
<evidence type="ECO:0000259" key="4">
    <source>
        <dbReference type="Pfam" id="PF03781"/>
    </source>
</evidence>
<accession>A0ABS7USX7</accession>
<gene>
    <name evidence="6" type="primary">egtB</name>
    <name evidence="6" type="ORF">K9V48_12565</name>
</gene>
<comment type="caution">
    <text evidence="6">The sequence shown here is derived from an EMBL/GenBank/DDBJ whole genome shotgun (WGS) entry which is preliminary data.</text>
</comment>
<dbReference type="Proteomes" id="UP001165287">
    <property type="component" value="Unassembled WGS sequence"/>
</dbReference>
<reference evidence="6" key="1">
    <citation type="submission" date="2024-05" db="EMBL/GenBank/DDBJ databases">
        <title>Metabacillus sp. nov., isolated from the rhizosphere soil of tomato plants.</title>
        <authorList>
            <person name="Ma R."/>
        </authorList>
    </citation>
    <scope>NUCLEOTIDE SEQUENCE</scope>
    <source>
        <strain evidence="6">DBTR6</strain>
    </source>
</reference>
<dbReference type="InterPro" id="IPR016187">
    <property type="entry name" value="CTDL_fold"/>
</dbReference>
<feature type="domain" description="DinB-like" evidence="5">
    <location>
        <begin position="23"/>
        <end position="153"/>
    </location>
</feature>
<organism evidence="6 7">
    <name type="scientific">Metabacillus rhizolycopersici</name>
    <dbReference type="NCBI Taxonomy" id="2875709"/>
    <lineage>
        <taxon>Bacteria</taxon>
        <taxon>Bacillati</taxon>
        <taxon>Bacillota</taxon>
        <taxon>Bacilli</taxon>
        <taxon>Bacillales</taxon>
        <taxon>Bacillaceae</taxon>
        <taxon>Metabacillus</taxon>
    </lineage>
</organism>